<dbReference type="OrthoDB" id="8456527at2"/>
<organism evidence="2 3">
    <name type="scientific">Rhodoplanes elegans</name>
    <dbReference type="NCBI Taxonomy" id="29408"/>
    <lineage>
        <taxon>Bacteria</taxon>
        <taxon>Pseudomonadati</taxon>
        <taxon>Pseudomonadota</taxon>
        <taxon>Alphaproteobacteria</taxon>
        <taxon>Hyphomicrobiales</taxon>
        <taxon>Nitrobacteraceae</taxon>
        <taxon>Rhodoplanes</taxon>
    </lineage>
</organism>
<dbReference type="RefSeq" id="WP_111356090.1">
    <property type="nucleotide sequence ID" value="NZ_NHSK01000156.1"/>
</dbReference>
<reference evidence="2 3" key="1">
    <citation type="submission" date="2017-07" db="EMBL/GenBank/DDBJ databases">
        <title>Draft Genome Sequences of Select Purple Nonsulfur Bacteria.</title>
        <authorList>
            <person name="Lasarre B."/>
            <person name="Mckinlay J.B."/>
        </authorList>
    </citation>
    <scope>NUCLEOTIDE SEQUENCE [LARGE SCALE GENOMIC DNA]</scope>
    <source>
        <strain evidence="2 3">DSM 11907</strain>
    </source>
</reference>
<evidence type="ECO:0000313" key="2">
    <source>
        <dbReference type="EMBL" id="RAI40713.1"/>
    </source>
</evidence>
<dbReference type="EMBL" id="NPEU01000034">
    <property type="protein sequence ID" value="RAI40713.1"/>
    <property type="molecule type" value="Genomic_DNA"/>
</dbReference>
<name>A0A327KSU1_9BRAD</name>
<comment type="caution">
    <text evidence="2">The sequence shown here is derived from an EMBL/GenBank/DDBJ whole genome shotgun (WGS) entry which is preliminary data.</text>
</comment>
<proteinExistence type="predicted"/>
<feature type="region of interest" description="Disordered" evidence="1">
    <location>
        <begin position="152"/>
        <end position="174"/>
    </location>
</feature>
<accession>A0A327KSU1</accession>
<dbReference type="AlphaFoldDB" id="A0A327KSU1"/>
<evidence type="ECO:0000313" key="3">
    <source>
        <dbReference type="Proteomes" id="UP000248863"/>
    </source>
</evidence>
<protein>
    <submittedName>
        <fullName evidence="2">Uncharacterized protein</fullName>
    </submittedName>
</protein>
<evidence type="ECO:0000256" key="1">
    <source>
        <dbReference type="SAM" id="MobiDB-lite"/>
    </source>
</evidence>
<gene>
    <name evidence="2" type="ORF">CH338_05345</name>
</gene>
<dbReference type="Proteomes" id="UP000248863">
    <property type="component" value="Unassembled WGS sequence"/>
</dbReference>
<sequence>MTLAAAHRLRRLAAALAAGEALTAADAAWLADRFGAYLDGAAEGVTLDDVLGLVPGRGGEHWWRTERRARRDDAVRALAGQVDGPDSRRAELVARRLTHYAATGWRTDRRLSEPPVDGAAGRAEMWIAVAMNDGEPLSVRTVRRILEVADVPDQLGHETPPFRGQAPRADSTHR</sequence>
<keyword evidence="3" id="KW-1185">Reference proteome</keyword>